<dbReference type="PROSITE" id="PS51892">
    <property type="entry name" value="SUBTILASE"/>
    <property type="match status" value="1"/>
</dbReference>
<dbReference type="PROSITE" id="PS51829">
    <property type="entry name" value="P_HOMO_B"/>
    <property type="match status" value="1"/>
</dbReference>
<dbReference type="InterPro" id="IPR023827">
    <property type="entry name" value="Peptidase_S8_Asp-AS"/>
</dbReference>
<dbReference type="GO" id="GO:0000139">
    <property type="term" value="C:Golgi membrane"/>
    <property type="evidence" value="ECO:0007669"/>
    <property type="project" value="TreeGrafter"/>
</dbReference>
<evidence type="ECO:0000259" key="13">
    <source>
        <dbReference type="PROSITE" id="PS51829"/>
    </source>
</evidence>
<comment type="caution">
    <text evidence="14">The sequence shown here is derived from an EMBL/GenBank/DDBJ whole genome shotgun (WGS) entry which is preliminary data.</text>
</comment>
<dbReference type="Gene3D" id="3.40.50.200">
    <property type="entry name" value="Peptidase S8/S53 domain"/>
    <property type="match status" value="1"/>
</dbReference>
<comment type="similarity">
    <text evidence="1">Belongs to the peptidase S8 family. Furin subfamily.</text>
</comment>
<dbReference type="FunFam" id="3.40.50.200:FF:000021">
    <property type="entry name" value="Proprotein convertase subtilisin/kexin type 5a"/>
    <property type="match status" value="1"/>
</dbReference>
<keyword evidence="2 11" id="KW-0645">Protease</keyword>
<feature type="active site" description="Charge relay system" evidence="10 11">
    <location>
        <position position="290"/>
    </location>
</feature>
<evidence type="ECO:0000256" key="5">
    <source>
        <dbReference type="ARBA" id="ARBA00022801"/>
    </source>
</evidence>
<evidence type="ECO:0000256" key="9">
    <source>
        <dbReference type="ARBA" id="ARBA00023180"/>
    </source>
</evidence>
<feature type="compositionally biased region" description="Basic residues" evidence="12">
    <location>
        <begin position="624"/>
        <end position="634"/>
    </location>
</feature>
<keyword evidence="6 11" id="KW-0720">Serine protease</keyword>
<keyword evidence="3" id="KW-0165">Cleavage on pair of basic residues</keyword>
<protein>
    <recommendedName>
        <fullName evidence="13">P/Homo B domain-containing protein</fullName>
    </recommendedName>
</protein>
<dbReference type="Gene3D" id="2.60.120.260">
    <property type="entry name" value="Galactose-binding domain-like"/>
    <property type="match status" value="1"/>
</dbReference>
<dbReference type="PANTHER" id="PTHR42884">
    <property type="entry name" value="PROPROTEIN CONVERTASE SUBTILISIN/KEXIN-RELATED"/>
    <property type="match status" value="1"/>
</dbReference>
<keyword evidence="15" id="KW-1185">Reference proteome</keyword>
<sequence length="634" mass="68321">MVQRQAREGGGGGEEEEGLKEDAGALHFNDPLWPMQWELFNRGQFAHSHLDLNVMPVWQRNITGHGVVVTIIDDGLDHSNTDLRKNFVSFASFDLRGAHGLSHDPMPLRDAESGHGTRCAGEVAMEANNSYCGVGIAYNARVGGIRLLDGVVTDVMEASSLSFNSSFIDIYICSWGPRDDGVEMGGPAQLAEKALRLGAERGRGGKGNVFVWASGNGGAHGDHCGADGYINSIYTIAIGAITHTGRSAFYSEPCPATMAVTLTSGNPGSLPVVTVSNLDDGCITEFAGTSSAAPIAAGVIALVLEANPDLTWRDIQHLIARTAKVPDPQEPGWILNGAGFHVHDRYGFGLLDAALMVQQALLLQSALPQRQCSYDMTLDPVRLLPSGGEVSVVIQSEACSGATNQINTLEHVQVTVSVSSVCRGDLSVVMTSPSSTRSLLLGSRPSDASEAGLVNWTMMSVQFWGEPARGDWTLRVMDNRGAVKQCGRRMDSKETAGVLMSVGLRLYGTYDPQRPPYEGPLHSFVSMGTYQPIPDSIPYLLDRSHPQALVQFASKLESQRRVAVDDIPALFPRQRKASQAQPLPHSPLHIEGTDGSPSDYQEMMWNTLSTSIKRTPPSPQSPLRRQKRTLHTGS</sequence>
<dbReference type="InterPro" id="IPR002884">
    <property type="entry name" value="P_dom"/>
</dbReference>
<dbReference type="Pfam" id="PF01483">
    <property type="entry name" value="P_proprotein"/>
    <property type="match status" value="1"/>
</dbReference>
<keyword evidence="8" id="KW-1015">Disulfide bond</keyword>
<dbReference type="InterPro" id="IPR023828">
    <property type="entry name" value="Peptidase_S8_Ser-AS"/>
</dbReference>
<accession>A0AAV6G8M2</accession>
<dbReference type="InterPro" id="IPR000209">
    <property type="entry name" value="Peptidase_S8/S53_dom"/>
</dbReference>
<dbReference type="Proteomes" id="UP000823561">
    <property type="component" value="Chromosome 13"/>
</dbReference>
<keyword evidence="7" id="KW-0865">Zymogen</keyword>
<evidence type="ECO:0000256" key="8">
    <source>
        <dbReference type="ARBA" id="ARBA00023157"/>
    </source>
</evidence>
<evidence type="ECO:0000256" key="4">
    <source>
        <dbReference type="ARBA" id="ARBA00022729"/>
    </source>
</evidence>
<dbReference type="AlphaFoldDB" id="A0AAV6G8M2"/>
<reference evidence="14" key="1">
    <citation type="submission" date="2020-10" db="EMBL/GenBank/DDBJ databases">
        <title>Chromosome-scale genome assembly of the Allis shad, Alosa alosa.</title>
        <authorList>
            <person name="Margot Z."/>
            <person name="Christophe K."/>
            <person name="Cabau C."/>
            <person name="Louis A."/>
            <person name="Berthelot C."/>
            <person name="Parey E."/>
            <person name="Roest Crollius H."/>
            <person name="Montfort J."/>
            <person name="Robinson-Rechavi M."/>
            <person name="Bucao C."/>
            <person name="Bouchez O."/>
            <person name="Gislard M."/>
            <person name="Lluch J."/>
            <person name="Milhes M."/>
            <person name="Lampietro C."/>
            <person name="Lopez Roques C."/>
            <person name="Donnadieu C."/>
            <person name="Braasch I."/>
            <person name="Desvignes T."/>
            <person name="Postlethwait J."/>
            <person name="Bobe J."/>
            <person name="Guiguen Y."/>
        </authorList>
    </citation>
    <scope>NUCLEOTIDE SEQUENCE</scope>
    <source>
        <strain evidence="14">M-15738</strain>
        <tissue evidence="14">Blood</tissue>
    </source>
</reference>
<dbReference type="PROSITE" id="PS00136">
    <property type="entry name" value="SUBTILASE_ASP"/>
    <property type="match status" value="1"/>
</dbReference>
<evidence type="ECO:0000256" key="12">
    <source>
        <dbReference type="SAM" id="MobiDB-lite"/>
    </source>
</evidence>
<dbReference type="SUPFAM" id="SSF52743">
    <property type="entry name" value="Subtilisin-like"/>
    <property type="match status" value="1"/>
</dbReference>
<name>A0AAV6G8M2_9TELE</name>
<evidence type="ECO:0000256" key="7">
    <source>
        <dbReference type="ARBA" id="ARBA00023145"/>
    </source>
</evidence>
<dbReference type="GO" id="GO:0005802">
    <property type="term" value="C:trans-Golgi network"/>
    <property type="evidence" value="ECO:0007669"/>
    <property type="project" value="TreeGrafter"/>
</dbReference>
<dbReference type="InterPro" id="IPR034182">
    <property type="entry name" value="Kexin/furin"/>
</dbReference>
<dbReference type="InterPro" id="IPR008979">
    <property type="entry name" value="Galactose-bd-like_sf"/>
</dbReference>
<evidence type="ECO:0000256" key="2">
    <source>
        <dbReference type="ARBA" id="ARBA00022670"/>
    </source>
</evidence>
<dbReference type="Pfam" id="PF00082">
    <property type="entry name" value="Peptidase_S8"/>
    <property type="match status" value="1"/>
</dbReference>
<feature type="region of interest" description="Disordered" evidence="12">
    <location>
        <begin position="574"/>
        <end position="634"/>
    </location>
</feature>
<dbReference type="PANTHER" id="PTHR42884:SF23">
    <property type="entry name" value="FURIN-LIKE PROTEASE 2"/>
    <property type="match status" value="1"/>
</dbReference>
<evidence type="ECO:0000256" key="6">
    <source>
        <dbReference type="ARBA" id="ARBA00022825"/>
    </source>
</evidence>
<dbReference type="InterPro" id="IPR036852">
    <property type="entry name" value="Peptidase_S8/S53_dom_sf"/>
</dbReference>
<dbReference type="InterPro" id="IPR022398">
    <property type="entry name" value="Peptidase_S8_His-AS"/>
</dbReference>
<evidence type="ECO:0000256" key="1">
    <source>
        <dbReference type="ARBA" id="ARBA00005325"/>
    </source>
</evidence>
<organism evidence="14 15">
    <name type="scientific">Alosa alosa</name>
    <name type="common">allis shad</name>
    <dbReference type="NCBI Taxonomy" id="278164"/>
    <lineage>
        <taxon>Eukaryota</taxon>
        <taxon>Metazoa</taxon>
        <taxon>Chordata</taxon>
        <taxon>Craniata</taxon>
        <taxon>Vertebrata</taxon>
        <taxon>Euteleostomi</taxon>
        <taxon>Actinopterygii</taxon>
        <taxon>Neopterygii</taxon>
        <taxon>Teleostei</taxon>
        <taxon>Clupei</taxon>
        <taxon>Clupeiformes</taxon>
        <taxon>Clupeoidei</taxon>
        <taxon>Clupeidae</taxon>
        <taxon>Alosa</taxon>
    </lineage>
</organism>
<evidence type="ECO:0000256" key="10">
    <source>
        <dbReference type="PIRSR" id="PIRSR615500-1"/>
    </source>
</evidence>
<dbReference type="EMBL" id="JADWDJ010000013">
    <property type="protein sequence ID" value="KAG5271210.1"/>
    <property type="molecule type" value="Genomic_DNA"/>
</dbReference>
<dbReference type="GO" id="GO:0004252">
    <property type="term" value="F:serine-type endopeptidase activity"/>
    <property type="evidence" value="ECO:0007669"/>
    <property type="project" value="UniProtKB-UniRule"/>
</dbReference>
<gene>
    <name evidence="14" type="ORF">AALO_G00177140</name>
</gene>
<evidence type="ECO:0000256" key="3">
    <source>
        <dbReference type="ARBA" id="ARBA00022685"/>
    </source>
</evidence>
<keyword evidence="9" id="KW-0325">Glycoprotein</keyword>
<feature type="active site" description="Charge relay system" evidence="10 11">
    <location>
        <position position="73"/>
    </location>
</feature>
<proteinExistence type="inferred from homology"/>
<evidence type="ECO:0000313" key="15">
    <source>
        <dbReference type="Proteomes" id="UP000823561"/>
    </source>
</evidence>
<dbReference type="PRINTS" id="PR00723">
    <property type="entry name" value="SUBTILISIN"/>
</dbReference>
<keyword evidence="4" id="KW-0732">Signal</keyword>
<dbReference type="PROSITE" id="PS00138">
    <property type="entry name" value="SUBTILASE_SER"/>
    <property type="match status" value="1"/>
</dbReference>
<dbReference type="GO" id="GO:0016485">
    <property type="term" value="P:protein processing"/>
    <property type="evidence" value="ECO:0007669"/>
    <property type="project" value="TreeGrafter"/>
</dbReference>
<feature type="active site" description="Charge relay system" evidence="10 11">
    <location>
        <position position="115"/>
    </location>
</feature>
<dbReference type="InterPro" id="IPR015500">
    <property type="entry name" value="Peptidase_S8_subtilisin-rel"/>
</dbReference>
<dbReference type="PROSITE" id="PS00137">
    <property type="entry name" value="SUBTILASE_HIS"/>
    <property type="match status" value="1"/>
</dbReference>
<dbReference type="FunFam" id="2.60.120.260:FF:000006">
    <property type="entry name" value="Proprotein convertase subtilisin/kexin type 5"/>
    <property type="match status" value="1"/>
</dbReference>
<evidence type="ECO:0000313" key="14">
    <source>
        <dbReference type="EMBL" id="KAG5271210.1"/>
    </source>
</evidence>
<dbReference type="CDD" id="cd04059">
    <property type="entry name" value="Peptidases_S8_Protein_convertases_Kexins_Furin-like"/>
    <property type="match status" value="1"/>
</dbReference>
<feature type="domain" description="P/Homo B" evidence="13">
    <location>
        <begin position="366"/>
        <end position="512"/>
    </location>
</feature>
<dbReference type="SUPFAM" id="SSF49785">
    <property type="entry name" value="Galactose-binding domain-like"/>
    <property type="match status" value="1"/>
</dbReference>
<feature type="compositionally biased region" description="Polar residues" evidence="12">
    <location>
        <begin position="595"/>
        <end position="613"/>
    </location>
</feature>
<keyword evidence="5 11" id="KW-0378">Hydrolase</keyword>
<evidence type="ECO:0000256" key="11">
    <source>
        <dbReference type="PROSITE-ProRule" id="PRU01240"/>
    </source>
</evidence>